<dbReference type="Proteomes" id="UP000003828">
    <property type="component" value="Unassembled WGS sequence"/>
</dbReference>
<accession>H0QJD4</accession>
<evidence type="ECO:0000313" key="1">
    <source>
        <dbReference type="EMBL" id="GAB12935.1"/>
    </source>
</evidence>
<gene>
    <name evidence="1" type="ORF">ARGLB_029_00110</name>
</gene>
<evidence type="ECO:0000313" key="2">
    <source>
        <dbReference type="Proteomes" id="UP000003828"/>
    </source>
</evidence>
<organism evidence="1 2">
    <name type="scientific">Arthrobacter globiformis (strain ATCC 8010 / DSM 20124 / JCM 1332 / NBRC 12137 / NCIMB 8907 / NRRL B-2979 / 168)</name>
    <dbReference type="NCBI Taxonomy" id="1077972"/>
    <lineage>
        <taxon>Bacteria</taxon>
        <taxon>Bacillati</taxon>
        <taxon>Actinomycetota</taxon>
        <taxon>Actinomycetes</taxon>
        <taxon>Micrococcales</taxon>
        <taxon>Micrococcaceae</taxon>
        <taxon>Arthrobacter</taxon>
    </lineage>
</organism>
<protein>
    <submittedName>
        <fullName evidence="1">Uncharacterized protein</fullName>
    </submittedName>
</protein>
<sequence>MHVSEMAAVPKKHNDSGTTLNFSRVVAQAGQQWVHEAPWQVSNEKEFVAVTLRGPV</sequence>
<reference evidence="1 2" key="1">
    <citation type="submission" date="2011-12" db="EMBL/GenBank/DDBJ databases">
        <title>Whole genome shotgun sequence of Arthrobacter globiformis NBRC 12137.</title>
        <authorList>
            <person name="Miyazawa S."/>
            <person name="Hosoyama A."/>
            <person name="Tsuchikane K."/>
            <person name="Katsumata H."/>
            <person name="Yamazaki S."/>
            <person name="Fujita N."/>
        </authorList>
    </citation>
    <scope>NUCLEOTIDE SEQUENCE [LARGE SCALE GENOMIC DNA]</scope>
    <source>
        <strain evidence="1 2">NBRC 12137</strain>
    </source>
</reference>
<dbReference type="EMBL" id="BAEG01000029">
    <property type="protein sequence ID" value="GAB12935.1"/>
    <property type="molecule type" value="Genomic_DNA"/>
</dbReference>
<proteinExistence type="predicted"/>
<name>H0QJD4_ARTG1</name>
<dbReference type="AlphaFoldDB" id="H0QJD4"/>
<dbReference type="STRING" id="1077972.ARGLB_029_00110"/>
<comment type="caution">
    <text evidence="1">The sequence shown here is derived from an EMBL/GenBank/DDBJ whole genome shotgun (WGS) entry which is preliminary data.</text>
</comment>
<keyword evidence="2" id="KW-1185">Reference proteome</keyword>